<dbReference type="InterPro" id="IPR050425">
    <property type="entry name" value="NAD(P)_dehydrat-like"/>
</dbReference>
<evidence type="ECO:0000256" key="2">
    <source>
        <dbReference type="ARBA" id="ARBA00023445"/>
    </source>
</evidence>
<comment type="similarity">
    <text evidence="2">Belongs to the NAD(P)-dependent epimerase/dehydratase family. Dihydroflavonol-4-reductase subfamily.</text>
</comment>
<dbReference type="GO" id="GO:0016616">
    <property type="term" value="F:oxidoreductase activity, acting on the CH-OH group of donors, NAD or NADP as acceptor"/>
    <property type="evidence" value="ECO:0007669"/>
    <property type="project" value="TreeGrafter"/>
</dbReference>
<feature type="domain" description="NAD-dependent epimerase/dehydratase" evidence="3">
    <location>
        <begin position="4"/>
        <end position="266"/>
    </location>
</feature>
<sequence>MSRVLLTGGSGFLGAHVLDTLLKRGHSVVTTVRNSAKADKIRQRYAQYDSGKLAFAIVPDIALDGAFDEAVISDPPFDAVIHTASPYTFAITDVQSQLLDPAINGTTNILLSIAANAPSVRRVIITSSFAAMWQRDRGNWPEHTYSEADWNPVTHEEALTSPAVGYSGSKKLAEQAAWNFMDEKKPNFSLTTVNPPMVFGPMIHDVTLESVNTSNARIRDVLAGKWKDSVPDTGLFLCVDVRDAALIHVLAAEGEEMAGKRVMAVGGYYSNKEIVDIVRKEFPEYAGRLPEESSEGGDFPGGSVQNYFKFDNGRARGLLGSEFVGFQKTVVDLVASLKGLGA</sequence>
<dbReference type="InterPro" id="IPR036291">
    <property type="entry name" value="NAD(P)-bd_dom_sf"/>
</dbReference>
<dbReference type="FunFam" id="3.40.50.720:FF:000191">
    <property type="entry name" value="Methylglyoxal reductase (NADPH-dependent)"/>
    <property type="match status" value="1"/>
</dbReference>
<dbReference type="Pfam" id="PF01370">
    <property type="entry name" value="Epimerase"/>
    <property type="match status" value="1"/>
</dbReference>
<keyword evidence="5" id="KW-1185">Reference proteome</keyword>
<dbReference type="EMBL" id="MU004231">
    <property type="protein sequence ID" value="KAF2673135.1"/>
    <property type="molecule type" value="Genomic_DNA"/>
</dbReference>
<dbReference type="OrthoDB" id="2735536at2759"/>
<dbReference type="CDD" id="cd05227">
    <property type="entry name" value="AR_SDR_e"/>
    <property type="match status" value="1"/>
</dbReference>
<protein>
    <submittedName>
        <fullName evidence="4">NAD(P)-binding protein</fullName>
    </submittedName>
</protein>
<gene>
    <name evidence="4" type="ORF">BT63DRAFT_369147</name>
</gene>
<evidence type="ECO:0000259" key="3">
    <source>
        <dbReference type="Pfam" id="PF01370"/>
    </source>
</evidence>
<dbReference type="PANTHER" id="PTHR10366:SF564">
    <property type="entry name" value="STEROL-4-ALPHA-CARBOXYLATE 3-DEHYDROGENASE, DECARBOXYLATING"/>
    <property type="match status" value="1"/>
</dbReference>
<evidence type="ECO:0000256" key="1">
    <source>
        <dbReference type="ARBA" id="ARBA00023002"/>
    </source>
</evidence>
<dbReference type="Gene3D" id="3.40.50.720">
    <property type="entry name" value="NAD(P)-binding Rossmann-like Domain"/>
    <property type="match status" value="1"/>
</dbReference>
<dbReference type="PANTHER" id="PTHR10366">
    <property type="entry name" value="NAD DEPENDENT EPIMERASE/DEHYDRATASE"/>
    <property type="match status" value="1"/>
</dbReference>
<dbReference type="SUPFAM" id="SSF51735">
    <property type="entry name" value="NAD(P)-binding Rossmann-fold domains"/>
    <property type="match status" value="1"/>
</dbReference>
<evidence type="ECO:0000313" key="4">
    <source>
        <dbReference type="EMBL" id="KAF2673135.1"/>
    </source>
</evidence>
<evidence type="ECO:0000313" key="5">
    <source>
        <dbReference type="Proteomes" id="UP000799302"/>
    </source>
</evidence>
<proteinExistence type="inferred from homology"/>
<name>A0A6A6ULG9_9PEZI</name>
<organism evidence="4 5">
    <name type="scientific">Microthyrium microscopicum</name>
    <dbReference type="NCBI Taxonomy" id="703497"/>
    <lineage>
        <taxon>Eukaryota</taxon>
        <taxon>Fungi</taxon>
        <taxon>Dikarya</taxon>
        <taxon>Ascomycota</taxon>
        <taxon>Pezizomycotina</taxon>
        <taxon>Dothideomycetes</taxon>
        <taxon>Dothideomycetes incertae sedis</taxon>
        <taxon>Microthyriales</taxon>
        <taxon>Microthyriaceae</taxon>
        <taxon>Microthyrium</taxon>
    </lineage>
</organism>
<dbReference type="Proteomes" id="UP000799302">
    <property type="component" value="Unassembled WGS sequence"/>
</dbReference>
<reference evidence="4" key="1">
    <citation type="journal article" date="2020" name="Stud. Mycol.">
        <title>101 Dothideomycetes genomes: a test case for predicting lifestyles and emergence of pathogens.</title>
        <authorList>
            <person name="Haridas S."/>
            <person name="Albert R."/>
            <person name="Binder M."/>
            <person name="Bloem J."/>
            <person name="Labutti K."/>
            <person name="Salamov A."/>
            <person name="Andreopoulos B."/>
            <person name="Baker S."/>
            <person name="Barry K."/>
            <person name="Bills G."/>
            <person name="Bluhm B."/>
            <person name="Cannon C."/>
            <person name="Castanera R."/>
            <person name="Culley D."/>
            <person name="Daum C."/>
            <person name="Ezra D."/>
            <person name="Gonzalez J."/>
            <person name="Henrissat B."/>
            <person name="Kuo A."/>
            <person name="Liang C."/>
            <person name="Lipzen A."/>
            <person name="Lutzoni F."/>
            <person name="Magnuson J."/>
            <person name="Mondo S."/>
            <person name="Nolan M."/>
            <person name="Ohm R."/>
            <person name="Pangilinan J."/>
            <person name="Park H.-J."/>
            <person name="Ramirez L."/>
            <person name="Alfaro M."/>
            <person name="Sun H."/>
            <person name="Tritt A."/>
            <person name="Yoshinaga Y."/>
            <person name="Zwiers L.-H."/>
            <person name="Turgeon B."/>
            <person name="Goodwin S."/>
            <person name="Spatafora J."/>
            <person name="Crous P."/>
            <person name="Grigoriev I."/>
        </authorList>
    </citation>
    <scope>NUCLEOTIDE SEQUENCE</scope>
    <source>
        <strain evidence="4">CBS 115976</strain>
    </source>
</reference>
<dbReference type="InterPro" id="IPR001509">
    <property type="entry name" value="Epimerase_deHydtase"/>
</dbReference>
<keyword evidence="1" id="KW-0560">Oxidoreductase</keyword>
<accession>A0A6A6ULG9</accession>
<dbReference type="AlphaFoldDB" id="A0A6A6ULG9"/>